<reference evidence="2 3" key="1">
    <citation type="submission" date="2013-09" db="EMBL/GenBank/DDBJ databases">
        <title>Corchorus capsularis genome sequencing.</title>
        <authorList>
            <person name="Alam M."/>
            <person name="Haque M.S."/>
            <person name="Islam M.S."/>
            <person name="Emdad E.M."/>
            <person name="Islam M.M."/>
            <person name="Ahmed B."/>
            <person name="Halim A."/>
            <person name="Hossen Q.M.M."/>
            <person name="Hossain M.Z."/>
            <person name="Ahmed R."/>
            <person name="Khan M.M."/>
            <person name="Islam R."/>
            <person name="Rashid M.M."/>
            <person name="Khan S.A."/>
            <person name="Rahman M.S."/>
            <person name="Alam M."/>
        </authorList>
    </citation>
    <scope>NUCLEOTIDE SEQUENCE [LARGE SCALE GENOMIC DNA]</scope>
    <source>
        <strain evidence="3">cv. CVL-1</strain>
        <tissue evidence="2">Whole seedling</tissue>
    </source>
</reference>
<feature type="region of interest" description="Disordered" evidence="1">
    <location>
        <begin position="1"/>
        <end position="26"/>
    </location>
</feature>
<proteinExistence type="predicted"/>
<evidence type="ECO:0000256" key="1">
    <source>
        <dbReference type="SAM" id="MobiDB-lite"/>
    </source>
</evidence>
<evidence type="ECO:0000313" key="2">
    <source>
        <dbReference type="EMBL" id="OMO54492.1"/>
    </source>
</evidence>
<dbReference type="Gramene" id="OMO54492">
    <property type="protein sequence ID" value="OMO54492"/>
    <property type="gene ID" value="CCACVL1_27763"/>
</dbReference>
<feature type="non-terminal residue" evidence="2">
    <location>
        <position position="26"/>
    </location>
</feature>
<sequence length="26" mass="3198">MGKDDQIQVLNKEKEQPEERKRNQQK</sequence>
<keyword evidence="3" id="KW-1185">Reference proteome</keyword>
<accession>A0A1R3G8S3</accession>
<name>A0A1R3G8S3_COCAP</name>
<organism evidence="2 3">
    <name type="scientific">Corchorus capsularis</name>
    <name type="common">Jute</name>
    <dbReference type="NCBI Taxonomy" id="210143"/>
    <lineage>
        <taxon>Eukaryota</taxon>
        <taxon>Viridiplantae</taxon>
        <taxon>Streptophyta</taxon>
        <taxon>Embryophyta</taxon>
        <taxon>Tracheophyta</taxon>
        <taxon>Spermatophyta</taxon>
        <taxon>Magnoliopsida</taxon>
        <taxon>eudicotyledons</taxon>
        <taxon>Gunneridae</taxon>
        <taxon>Pentapetalae</taxon>
        <taxon>rosids</taxon>
        <taxon>malvids</taxon>
        <taxon>Malvales</taxon>
        <taxon>Malvaceae</taxon>
        <taxon>Grewioideae</taxon>
        <taxon>Apeibeae</taxon>
        <taxon>Corchorus</taxon>
    </lineage>
</organism>
<dbReference type="AlphaFoldDB" id="A0A1R3G8S3"/>
<evidence type="ECO:0000313" key="3">
    <source>
        <dbReference type="Proteomes" id="UP000188268"/>
    </source>
</evidence>
<protein>
    <submittedName>
        <fullName evidence="2">Uncharacterized protein</fullName>
    </submittedName>
</protein>
<gene>
    <name evidence="2" type="ORF">CCACVL1_27763</name>
</gene>
<comment type="caution">
    <text evidence="2">The sequence shown here is derived from an EMBL/GenBank/DDBJ whole genome shotgun (WGS) entry which is preliminary data.</text>
</comment>
<dbReference type="EMBL" id="AWWV01014967">
    <property type="protein sequence ID" value="OMO54492.1"/>
    <property type="molecule type" value="Genomic_DNA"/>
</dbReference>
<dbReference type="Proteomes" id="UP000188268">
    <property type="component" value="Unassembled WGS sequence"/>
</dbReference>